<keyword evidence="3" id="KW-1185">Reference proteome</keyword>
<proteinExistence type="predicted"/>
<keyword evidence="1" id="KW-0812">Transmembrane</keyword>
<organism evidence="2 3">
    <name type="scientific">Fodinibius salsisoli</name>
    <dbReference type="NCBI Taxonomy" id="2820877"/>
    <lineage>
        <taxon>Bacteria</taxon>
        <taxon>Pseudomonadati</taxon>
        <taxon>Balneolota</taxon>
        <taxon>Balneolia</taxon>
        <taxon>Balneolales</taxon>
        <taxon>Balneolaceae</taxon>
        <taxon>Fodinibius</taxon>
    </lineage>
</organism>
<reference evidence="2 3" key="1">
    <citation type="submission" date="2021-03" db="EMBL/GenBank/DDBJ databases">
        <title>Aliifodinibius sp. nov., a new bacterium isolated from saline soil.</title>
        <authorList>
            <person name="Galisteo C."/>
            <person name="De La Haba R."/>
            <person name="Sanchez-Porro C."/>
            <person name="Ventosa A."/>
        </authorList>
    </citation>
    <scope>NUCLEOTIDE SEQUENCE [LARGE SCALE GENOMIC DNA]</scope>
    <source>
        <strain evidence="2 3">1BSP15-2V2</strain>
    </source>
</reference>
<comment type="caution">
    <text evidence="2">The sequence shown here is derived from an EMBL/GenBank/DDBJ whole genome shotgun (WGS) entry which is preliminary data.</text>
</comment>
<keyword evidence="1" id="KW-1133">Transmembrane helix</keyword>
<dbReference type="Proteomes" id="UP001207918">
    <property type="component" value="Unassembled WGS sequence"/>
</dbReference>
<gene>
    <name evidence="2" type="ORF">J6I44_08070</name>
</gene>
<dbReference type="EMBL" id="JAGGJA010000004">
    <property type="protein sequence ID" value="MCW9706810.1"/>
    <property type="molecule type" value="Genomic_DNA"/>
</dbReference>
<sequence length="182" mass="20398">MNLSLISGFVIGSILLLSLVKVNLNLVETSVDSMNDHVAKINVDNIVPLVSHDFRKIGYGRAGTSVSEITATKITFQWDLDRDGTSEVVSWEWDQTQPVTETPNNNQDYVLKRTINGVTTEIKQGVIKFELSYYNEQNVPTTVLDEVRKVKVTLVCESAEPMAGKYMRAAWNKTFMPLSIVN</sequence>
<evidence type="ECO:0000256" key="1">
    <source>
        <dbReference type="SAM" id="Phobius"/>
    </source>
</evidence>
<accession>A0ABT3PLR6</accession>
<dbReference type="RefSeq" id="WP_265765542.1">
    <property type="nucleotide sequence ID" value="NZ_JAGGJA010000004.1"/>
</dbReference>
<keyword evidence="1" id="KW-0472">Membrane</keyword>
<evidence type="ECO:0000313" key="2">
    <source>
        <dbReference type="EMBL" id="MCW9706810.1"/>
    </source>
</evidence>
<feature type="transmembrane region" description="Helical" evidence="1">
    <location>
        <begin position="6"/>
        <end position="24"/>
    </location>
</feature>
<protein>
    <submittedName>
        <fullName evidence="2">Uncharacterized protein</fullName>
    </submittedName>
</protein>
<evidence type="ECO:0000313" key="3">
    <source>
        <dbReference type="Proteomes" id="UP001207918"/>
    </source>
</evidence>
<name>A0ABT3PLR6_9BACT</name>